<feature type="transmembrane region" description="Helical" evidence="1">
    <location>
        <begin position="20"/>
        <end position="41"/>
    </location>
</feature>
<dbReference type="SUPFAM" id="SSF54523">
    <property type="entry name" value="Pili subunits"/>
    <property type="match status" value="1"/>
</dbReference>
<gene>
    <name evidence="2" type="ORF">MNBD_NITROSPIRAE03-242</name>
</gene>
<sequence length="305" mass="33416">MKQQHHKRQSERTGQNGYSLVELLVVIVISMIITGAIYSSYISQQRSFTAQDQVTELNSTSRISLKIIANDLREAGFGLLKNGTFNINGFTQVLTLTDNTNAPDQITLIGAFRKAGTLCSNGNGNAVSPDDTTLILVPPVGSETLENINTTDKKNISIAGIRYGIVTSGGGTDFKIQLQHPVDESFPIFADSNGNGICDDGEGVPVYLIEDYTYQVVGNNLQRVRRLNSVDPDIDIIAQNIEDLQFALVNNDTVRVNILASTARPDPNFQGLGNPPATIENRNLPATNDALRRRWWQTEVAVRNL</sequence>
<dbReference type="AlphaFoldDB" id="A0A3B1DCJ6"/>
<evidence type="ECO:0000256" key="1">
    <source>
        <dbReference type="SAM" id="Phobius"/>
    </source>
</evidence>
<evidence type="ECO:0000313" key="2">
    <source>
        <dbReference type="EMBL" id="VAX33718.1"/>
    </source>
</evidence>
<dbReference type="InterPro" id="IPR045584">
    <property type="entry name" value="Pilin-like"/>
</dbReference>
<dbReference type="NCBIfam" id="TIGR02532">
    <property type="entry name" value="IV_pilin_GFxxxE"/>
    <property type="match status" value="1"/>
</dbReference>
<keyword evidence="1" id="KW-0472">Membrane</keyword>
<dbReference type="InterPro" id="IPR012902">
    <property type="entry name" value="N_methyl_site"/>
</dbReference>
<evidence type="ECO:0008006" key="3">
    <source>
        <dbReference type="Google" id="ProtNLM"/>
    </source>
</evidence>
<name>A0A3B1DCJ6_9ZZZZ</name>
<dbReference type="EMBL" id="UOGI01000202">
    <property type="protein sequence ID" value="VAX33718.1"/>
    <property type="molecule type" value="Genomic_DNA"/>
</dbReference>
<reference evidence="2" key="1">
    <citation type="submission" date="2018-06" db="EMBL/GenBank/DDBJ databases">
        <authorList>
            <person name="Zhirakovskaya E."/>
        </authorList>
    </citation>
    <scope>NUCLEOTIDE SEQUENCE</scope>
</reference>
<keyword evidence="1" id="KW-1133">Transmembrane helix</keyword>
<accession>A0A3B1DCJ6</accession>
<dbReference type="Pfam" id="PF07963">
    <property type="entry name" value="N_methyl"/>
    <property type="match status" value="1"/>
</dbReference>
<keyword evidence="1" id="KW-0812">Transmembrane</keyword>
<organism evidence="2">
    <name type="scientific">hydrothermal vent metagenome</name>
    <dbReference type="NCBI Taxonomy" id="652676"/>
    <lineage>
        <taxon>unclassified sequences</taxon>
        <taxon>metagenomes</taxon>
        <taxon>ecological metagenomes</taxon>
    </lineage>
</organism>
<proteinExistence type="predicted"/>
<protein>
    <recommendedName>
        <fullName evidence="3">Type IV fimbrial biogenesis protein PilW</fullName>
    </recommendedName>
</protein>